<proteinExistence type="predicted"/>
<feature type="region of interest" description="Disordered" evidence="1">
    <location>
        <begin position="253"/>
        <end position="280"/>
    </location>
</feature>
<reference evidence="2" key="1">
    <citation type="submission" date="2021-03" db="EMBL/GenBank/DDBJ databases">
        <title>Chromosome level genome of the anhydrobiotic midge Polypedilum vanderplanki.</title>
        <authorList>
            <person name="Yoshida Y."/>
            <person name="Kikawada T."/>
            <person name="Gusev O."/>
        </authorList>
    </citation>
    <scope>NUCLEOTIDE SEQUENCE</scope>
    <source>
        <strain evidence="2">NIAS01</strain>
        <tissue evidence="2">Whole body or cell culture</tissue>
    </source>
</reference>
<dbReference type="OrthoDB" id="188042at2759"/>
<dbReference type="PANTHER" id="PTHR48174:SF5">
    <property type="entry name" value="VACUOLAR PROTEIN SORTING-ASSOCIATED PROTEIN 62"/>
    <property type="match status" value="1"/>
</dbReference>
<dbReference type="AlphaFoldDB" id="A0A9J6BSV7"/>
<evidence type="ECO:0000313" key="2">
    <source>
        <dbReference type="EMBL" id="KAG5672685.1"/>
    </source>
</evidence>
<comment type="caution">
    <text evidence="2">The sequence shown here is derived from an EMBL/GenBank/DDBJ whole genome shotgun (WGS) entry which is preliminary data.</text>
</comment>
<evidence type="ECO:0000256" key="1">
    <source>
        <dbReference type="SAM" id="MobiDB-lite"/>
    </source>
</evidence>
<gene>
    <name evidence="2" type="ORF">PVAND_002795</name>
</gene>
<dbReference type="Proteomes" id="UP001107558">
    <property type="component" value="Chromosome 3"/>
</dbReference>
<feature type="compositionally biased region" description="Low complexity" evidence="1">
    <location>
        <begin position="268"/>
        <end position="280"/>
    </location>
</feature>
<name>A0A9J6BSV7_POLVA</name>
<organism evidence="2 3">
    <name type="scientific">Polypedilum vanderplanki</name>
    <name type="common">Sleeping chironomid midge</name>
    <dbReference type="NCBI Taxonomy" id="319348"/>
    <lineage>
        <taxon>Eukaryota</taxon>
        <taxon>Metazoa</taxon>
        <taxon>Ecdysozoa</taxon>
        <taxon>Arthropoda</taxon>
        <taxon>Hexapoda</taxon>
        <taxon>Insecta</taxon>
        <taxon>Pterygota</taxon>
        <taxon>Neoptera</taxon>
        <taxon>Endopterygota</taxon>
        <taxon>Diptera</taxon>
        <taxon>Nematocera</taxon>
        <taxon>Chironomoidea</taxon>
        <taxon>Chironomidae</taxon>
        <taxon>Chironominae</taxon>
        <taxon>Polypedilum</taxon>
        <taxon>Polypedilum</taxon>
    </lineage>
</organism>
<sequence>MYSVTKFIVTICIISIQSIISISARSSKLLYSEQEIVDELVRKWSPLVWLAPNEKFLPGDVKTFLSNVHAEREKPNSQKIKDIGDNLSKYSHYYEDLVYYDGKTNAKIGIMAQNNRRRRNFDKDTSLEYIFELPIDNASENWFLVTNEELDNLMKNKSSFIYGEDPNAVPIYAVVSMCSSDKDFNFKNEIDTGSKWKKNPYIPLTKIPNIDVELNSMHILPNKPPIRDFRPLDELDKTTLNEIDLDNSLKSQFTREKRSVESEEGIKISDSSSSSKFNSSENDNDNFWKAITSPQPSVVIYTKDEKIIFPPTTSQLPLSQQKDTLKITNDPQTSNINIPHFHVSYWMFYPYSQGKTICTLNLGPLGPIPIPLIWNICLGTKKEFGSHVGDWEHVSIVFRGKMKPDEMYVSAHDAGAFYTYDRLTGTFEYKSQETRKGYLQHPTFPKTIITSENHPVLFAAEGSHGLWGSPGKHRFVRVPRLYDINGFGRPWQTWTNVEVIYNDNKTKRSLNPNWMRYRGKWGNPKNKCHPLKKIGLHVCELTDGPKGIPMKTSHFSCPSE</sequence>
<feature type="compositionally biased region" description="Basic and acidic residues" evidence="1">
    <location>
        <begin position="253"/>
        <end position="267"/>
    </location>
</feature>
<keyword evidence="3" id="KW-1185">Reference proteome</keyword>
<evidence type="ECO:0008006" key="4">
    <source>
        <dbReference type="Google" id="ProtNLM"/>
    </source>
</evidence>
<accession>A0A9J6BSV7</accession>
<evidence type="ECO:0000313" key="3">
    <source>
        <dbReference type="Proteomes" id="UP001107558"/>
    </source>
</evidence>
<dbReference type="EMBL" id="JADBJN010000003">
    <property type="protein sequence ID" value="KAG5672685.1"/>
    <property type="molecule type" value="Genomic_DNA"/>
</dbReference>
<dbReference type="PANTHER" id="PTHR48174">
    <property type="entry name" value="DUF946 FAMILY PROTEIN"/>
    <property type="match status" value="1"/>
</dbReference>
<protein>
    <recommendedName>
        <fullName evidence="4">Vacuolar protein sorting-associated protein 62</fullName>
    </recommendedName>
</protein>